<keyword evidence="2" id="KW-0238">DNA-binding</keyword>
<dbReference type="EMBL" id="FXAZ01000001">
    <property type="protein sequence ID" value="SMG19622.1"/>
    <property type="molecule type" value="Genomic_DNA"/>
</dbReference>
<dbReference type="InterPro" id="IPR014710">
    <property type="entry name" value="RmlC-like_jellyroll"/>
</dbReference>
<dbReference type="SUPFAM" id="SSF46689">
    <property type="entry name" value="Homeodomain-like"/>
    <property type="match status" value="2"/>
</dbReference>
<keyword evidence="1" id="KW-0805">Transcription regulation</keyword>
<dbReference type="Pfam" id="PF12833">
    <property type="entry name" value="HTH_18"/>
    <property type="match status" value="1"/>
</dbReference>
<evidence type="ECO:0000313" key="6">
    <source>
        <dbReference type="Proteomes" id="UP000193834"/>
    </source>
</evidence>
<dbReference type="CDD" id="cd06986">
    <property type="entry name" value="cupin_MmsR-like_N"/>
    <property type="match status" value="1"/>
</dbReference>
<dbReference type="InterPro" id="IPR003313">
    <property type="entry name" value="AraC-bd"/>
</dbReference>
<protein>
    <submittedName>
        <fullName evidence="5">AraC-like ligand binding domain-containing protein</fullName>
    </submittedName>
</protein>
<dbReference type="SUPFAM" id="SSF51215">
    <property type="entry name" value="Regulatory protein AraC"/>
    <property type="match status" value="1"/>
</dbReference>
<dbReference type="OrthoDB" id="9807321at2"/>
<dbReference type="PROSITE" id="PS00041">
    <property type="entry name" value="HTH_ARAC_FAMILY_1"/>
    <property type="match status" value="1"/>
</dbReference>
<dbReference type="InterPro" id="IPR018062">
    <property type="entry name" value="HTH_AraC-typ_CS"/>
</dbReference>
<dbReference type="GO" id="GO:0003700">
    <property type="term" value="F:DNA-binding transcription factor activity"/>
    <property type="evidence" value="ECO:0007669"/>
    <property type="project" value="InterPro"/>
</dbReference>
<dbReference type="Pfam" id="PF02311">
    <property type="entry name" value="AraC_binding"/>
    <property type="match status" value="1"/>
</dbReference>
<feature type="domain" description="HTH araC/xylS-type" evidence="4">
    <location>
        <begin position="192"/>
        <end position="290"/>
    </location>
</feature>
<dbReference type="PROSITE" id="PS01124">
    <property type="entry name" value="HTH_ARAC_FAMILY_2"/>
    <property type="match status" value="1"/>
</dbReference>
<dbReference type="InterPro" id="IPR009057">
    <property type="entry name" value="Homeodomain-like_sf"/>
</dbReference>
<dbReference type="Gene3D" id="1.10.10.60">
    <property type="entry name" value="Homeodomain-like"/>
    <property type="match status" value="2"/>
</dbReference>
<evidence type="ECO:0000313" key="5">
    <source>
        <dbReference type="EMBL" id="SMG19622.1"/>
    </source>
</evidence>
<dbReference type="InterPro" id="IPR037923">
    <property type="entry name" value="HTH-like"/>
</dbReference>
<dbReference type="Proteomes" id="UP000193834">
    <property type="component" value="Unassembled WGS sequence"/>
</dbReference>
<keyword evidence="3" id="KW-0804">Transcription</keyword>
<evidence type="ECO:0000259" key="4">
    <source>
        <dbReference type="PROSITE" id="PS01124"/>
    </source>
</evidence>
<dbReference type="PANTHER" id="PTHR43280">
    <property type="entry name" value="ARAC-FAMILY TRANSCRIPTIONAL REGULATOR"/>
    <property type="match status" value="1"/>
</dbReference>
<dbReference type="AlphaFoldDB" id="A0A1X7IYW2"/>
<evidence type="ECO:0000256" key="3">
    <source>
        <dbReference type="ARBA" id="ARBA00023163"/>
    </source>
</evidence>
<organism evidence="5 6">
    <name type="scientific">Paenibacillus aquistagni</name>
    <dbReference type="NCBI Taxonomy" id="1852522"/>
    <lineage>
        <taxon>Bacteria</taxon>
        <taxon>Bacillati</taxon>
        <taxon>Bacillota</taxon>
        <taxon>Bacilli</taxon>
        <taxon>Bacillales</taxon>
        <taxon>Paenibacillaceae</taxon>
        <taxon>Paenibacillus</taxon>
    </lineage>
</organism>
<evidence type="ECO:0000256" key="2">
    <source>
        <dbReference type="ARBA" id="ARBA00023125"/>
    </source>
</evidence>
<dbReference type="STRING" id="1852522.SAMN06295960_0929"/>
<sequence length="293" mass="33764">MNMTQKKPDGFTNQRILVVPESLSVHCRNHPIMESIYFTDIGFFPYAMHHFRERSAGALGTILICCVEGSGWVQTNDGRRQFLSPGHTAIIPAGTPHQYGADEADPWSIYWIHVAGSQVSLFVGEDPWVASLHARDLKRWIILFEQCWELLELGVTVPSMLDGSQIIRQMLAILHHYRTNTLHSDKQNDYLMQAIQYMKQRLHKTMNLTELAQHVNVSKSYLIALFKQQTGYAPIDYLLRMKIQRACRELDMTDRSIKDIAAQLGFHDPYYFSRQFSRVMSISPTAYRQLNKG</sequence>
<accession>A0A1X7IYW2</accession>
<dbReference type="Gene3D" id="2.60.120.10">
    <property type="entry name" value="Jelly Rolls"/>
    <property type="match status" value="1"/>
</dbReference>
<evidence type="ECO:0000256" key="1">
    <source>
        <dbReference type="ARBA" id="ARBA00023015"/>
    </source>
</evidence>
<dbReference type="PANTHER" id="PTHR43280:SF30">
    <property type="entry name" value="MMSAB OPERON REGULATORY PROTEIN"/>
    <property type="match status" value="1"/>
</dbReference>
<dbReference type="InterPro" id="IPR018060">
    <property type="entry name" value="HTH_AraC"/>
</dbReference>
<dbReference type="SMART" id="SM00342">
    <property type="entry name" value="HTH_ARAC"/>
    <property type="match status" value="1"/>
</dbReference>
<dbReference type="GO" id="GO:0043565">
    <property type="term" value="F:sequence-specific DNA binding"/>
    <property type="evidence" value="ECO:0007669"/>
    <property type="project" value="InterPro"/>
</dbReference>
<gene>
    <name evidence="5" type="ORF">SAMN06295960_0929</name>
</gene>
<reference evidence="5 6" key="1">
    <citation type="submission" date="2017-04" db="EMBL/GenBank/DDBJ databases">
        <authorList>
            <person name="Afonso C.L."/>
            <person name="Miller P.J."/>
            <person name="Scott M.A."/>
            <person name="Spackman E."/>
            <person name="Goraichik I."/>
            <person name="Dimitrov K.M."/>
            <person name="Suarez D.L."/>
            <person name="Swayne D.E."/>
        </authorList>
    </citation>
    <scope>NUCLEOTIDE SEQUENCE [LARGE SCALE GENOMIC DNA]</scope>
    <source>
        <strain evidence="5 6">11</strain>
    </source>
</reference>
<keyword evidence="6" id="KW-1185">Reference proteome</keyword>
<proteinExistence type="predicted"/>
<name>A0A1X7IYW2_9BACL</name>